<keyword evidence="3" id="KW-1185">Reference proteome</keyword>
<dbReference type="RefSeq" id="WP_177170045.1">
    <property type="nucleotide sequence ID" value="NZ_FOGZ01000004.1"/>
</dbReference>
<evidence type="ECO:0008006" key="4">
    <source>
        <dbReference type="Google" id="ProtNLM"/>
    </source>
</evidence>
<dbReference type="EMBL" id="FOGZ01000004">
    <property type="protein sequence ID" value="SER63865.1"/>
    <property type="molecule type" value="Genomic_DNA"/>
</dbReference>
<protein>
    <recommendedName>
        <fullName evidence="4">Cobyrinic acid a,c-diamide synthase</fullName>
    </recommendedName>
</protein>
<evidence type="ECO:0000313" key="3">
    <source>
        <dbReference type="Proteomes" id="UP000198815"/>
    </source>
</evidence>
<evidence type="ECO:0000256" key="1">
    <source>
        <dbReference type="SAM" id="MobiDB-lite"/>
    </source>
</evidence>
<evidence type="ECO:0000313" key="2">
    <source>
        <dbReference type="EMBL" id="SER63865.1"/>
    </source>
</evidence>
<feature type="region of interest" description="Disordered" evidence="1">
    <location>
        <begin position="1"/>
        <end position="67"/>
    </location>
</feature>
<feature type="compositionally biased region" description="Basic and acidic residues" evidence="1">
    <location>
        <begin position="39"/>
        <end position="51"/>
    </location>
</feature>
<name>A0A1H9QUF0_9ACTN</name>
<dbReference type="Proteomes" id="UP000198815">
    <property type="component" value="Unassembled WGS sequence"/>
</dbReference>
<dbReference type="AlphaFoldDB" id="A0A1H9QUF0"/>
<feature type="compositionally biased region" description="Low complexity" evidence="1">
    <location>
        <begin position="23"/>
        <end position="36"/>
    </location>
</feature>
<sequence length="134" mass="14478">MPRKVRLPGAQELFRSTVEPLAHHPSAPTTTGAAASRQPDSDAQPRHEHEAASAAGRPQPSGRVRHDEKITVYLSGDELLGLERARLSLRARHGISADRGRVVRAAIAQAVAELDELGEQAQIVHRLHEQDGVG</sequence>
<proteinExistence type="predicted"/>
<reference evidence="2 3" key="1">
    <citation type="submission" date="2016-10" db="EMBL/GenBank/DDBJ databases">
        <authorList>
            <person name="de Groot N.N."/>
        </authorList>
    </citation>
    <scope>NUCLEOTIDE SEQUENCE [LARGE SCALE GENOMIC DNA]</scope>
    <source>
        <strain evidence="2 3">DSM 16859</strain>
    </source>
</reference>
<organism evidence="2 3">
    <name type="scientific">Propionibacterium cyclohexanicum</name>
    <dbReference type="NCBI Taxonomy" id="64702"/>
    <lineage>
        <taxon>Bacteria</taxon>
        <taxon>Bacillati</taxon>
        <taxon>Actinomycetota</taxon>
        <taxon>Actinomycetes</taxon>
        <taxon>Propionibacteriales</taxon>
        <taxon>Propionibacteriaceae</taxon>
        <taxon>Propionibacterium</taxon>
    </lineage>
</organism>
<gene>
    <name evidence="2" type="ORF">SAMN05443377_104120</name>
</gene>
<accession>A0A1H9QUF0</accession>
<dbReference type="STRING" id="64702.SAMN05443377_104120"/>